<evidence type="ECO:0000256" key="1">
    <source>
        <dbReference type="SAM" id="Phobius"/>
    </source>
</evidence>
<accession>A0A0V1LFT9</accession>
<keyword evidence="3" id="KW-1185">Reference proteome</keyword>
<sequence>MPMKTPLLPSQSCPTESFRTFAEAGGTANFAVDFQLYQTKPHPIPHIPTDTHPQSTYIRTIASGCRIFVVLIVHVACCWLYNTSITRNQAFVDWMITYCNILFNFWSSNRRTVKLHIQR</sequence>
<evidence type="ECO:0000313" key="2">
    <source>
        <dbReference type="EMBL" id="KRZ58066.1"/>
    </source>
</evidence>
<evidence type="ECO:0000313" key="3">
    <source>
        <dbReference type="Proteomes" id="UP000054721"/>
    </source>
</evidence>
<dbReference type="EMBL" id="JYDW01000064">
    <property type="protein sequence ID" value="KRZ58066.1"/>
    <property type="molecule type" value="Genomic_DNA"/>
</dbReference>
<dbReference type="AlphaFoldDB" id="A0A0V1LFT9"/>
<keyword evidence="1" id="KW-0472">Membrane</keyword>
<feature type="transmembrane region" description="Helical" evidence="1">
    <location>
        <begin position="64"/>
        <end position="82"/>
    </location>
</feature>
<gene>
    <name evidence="2" type="ORF">T02_1085</name>
</gene>
<feature type="transmembrane region" description="Helical" evidence="1">
    <location>
        <begin position="88"/>
        <end position="106"/>
    </location>
</feature>
<protein>
    <submittedName>
        <fullName evidence="2">Uncharacterized protein</fullName>
    </submittedName>
</protein>
<keyword evidence="1" id="KW-0812">Transmembrane</keyword>
<proteinExistence type="predicted"/>
<keyword evidence="1" id="KW-1133">Transmembrane helix</keyword>
<dbReference type="Proteomes" id="UP000054721">
    <property type="component" value="Unassembled WGS sequence"/>
</dbReference>
<reference evidence="2 3" key="1">
    <citation type="submission" date="2015-05" db="EMBL/GenBank/DDBJ databases">
        <title>Evolution of Trichinella species and genotypes.</title>
        <authorList>
            <person name="Korhonen P.K."/>
            <person name="Edoardo P."/>
            <person name="Giuseppe L.R."/>
            <person name="Gasser R.B."/>
        </authorList>
    </citation>
    <scope>NUCLEOTIDE SEQUENCE [LARGE SCALE GENOMIC DNA]</scope>
    <source>
        <strain evidence="2">ISS10</strain>
    </source>
</reference>
<organism evidence="2 3">
    <name type="scientific">Trichinella nativa</name>
    <dbReference type="NCBI Taxonomy" id="6335"/>
    <lineage>
        <taxon>Eukaryota</taxon>
        <taxon>Metazoa</taxon>
        <taxon>Ecdysozoa</taxon>
        <taxon>Nematoda</taxon>
        <taxon>Enoplea</taxon>
        <taxon>Dorylaimia</taxon>
        <taxon>Trichinellida</taxon>
        <taxon>Trichinellidae</taxon>
        <taxon>Trichinella</taxon>
    </lineage>
</organism>
<comment type="caution">
    <text evidence="2">The sequence shown here is derived from an EMBL/GenBank/DDBJ whole genome shotgun (WGS) entry which is preliminary data.</text>
</comment>
<name>A0A0V1LFT9_9BILA</name>